<keyword evidence="2" id="KW-0238">DNA-binding</keyword>
<evidence type="ECO:0000256" key="3">
    <source>
        <dbReference type="ARBA" id="ARBA00023163"/>
    </source>
</evidence>
<organism evidence="5 6">
    <name type="scientific">Actinoallomurus vinaceus</name>
    <dbReference type="NCBI Taxonomy" id="1080074"/>
    <lineage>
        <taxon>Bacteria</taxon>
        <taxon>Bacillati</taxon>
        <taxon>Actinomycetota</taxon>
        <taxon>Actinomycetes</taxon>
        <taxon>Streptosporangiales</taxon>
        <taxon>Thermomonosporaceae</taxon>
        <taxon>Actinoallomurus</taxon>
    </lineage>
</organism>
<dbReference type="SMART" id="SM00421">
    <property type="entry name" value="HTH_LUXR"/>
    <property type="match status" value="1"/>
</dbReference>
<comment type="caution">
    <text evidence="5">The sequence shown here is derived from an EMBL/GenBank/DDBJ whole genome shotgun (WGS) entry which is preliminary data.</text>
</comment>
<proteinExistence type="predicted"/>
<dbReference type="InterPro" id="IPR011990">
    <property type="entry name" value="TPR-like_helical_dom_sf"/>
</dbReference>
<dbReference type="PANTHER" id="PTHR44688">
    <property type="entry name" value="DNA-BINDING TRANSCRIPTIONAL ACTIVATOR DEVR_DOSR"/>
    <property type="match status" value="1"/>
</dbReference>
<evidence type="ECO:0000259" key="4">
    <source>
        <dbReference type="PROSITE" id="PS50043"/>
    </source>
</evidence>
<dbReference type="PANTHER" id="PTHR44688:SF16">
    <property type="entry name" value="DNA-BINDING TRANSCRIPTIONAL ACTIVATOR DEVR_DOSR"/>
    <property type="match status" value="1"/>
</dbReference>
<dbReference type="InterPro" id="IPR000792">
    <property type="entry name" value="Tscrpt_reg_LuxR_C"/>
</dbReference>
<dbReference type="PROSITE" id="PS50043">
    <property type="entry name" value="HTH_LUXR_2"/>
    <property type="match status" value="1"/>
</dbReference>
<dbReference type="EMBL" id="BAABHK010000018">
    <property type="protein sequence ID" value="GAA4636920.1"/>
    <property type="molecule type" value="Genomic_DNA"/>
</dbReference>
<dbReference type="SUPFAM" id="SSF52540">
    <property type="entry name" value="P-loop containing nucleoside triphosphate hydrolases"/>
    <property type="match status" value="1"/>
</dbReference>
<dbReference type="PROSITE" id="PS00622">
    <property type="entry name" value="HTH_LUXR_1"/>
    <property type="match status" value="1"/>
</dbReference>
<dbReference type="PRINTS" id="PR00038">
    <property type="entry name" value="HTHLUXR"/>
</dbReference>
<feature type="domain" description="HTH luxR-type" evidence="4">
    <location>
        <begin position="804"/>
        <end position="869"/>
    </location>
</feature>
<dbReference type="InterPro" id="IPR016032">
    <property type="entry name" value="Sig_transdc_resp-reg_C-effctor"/>
</dbReference>
<keyword evidence="1" id="KW-0805">Transcription regulation</keyword>
<accession>A0ABP8UPU5</accession>
<dbReference type="Gene3D" id="1.25.40.10">
    <property type="entry name" value="Tetratricopeptide repeat domain"/>
    <property type="match status" value="1"/>
</dbReference>
<dbReference type="Pfam" id="PF13191">
    <property type="entry name" value="AAA_16"/>
    <property type="match status" value="1"/>
</dbReference>
<keyword evidence="3" id="KW-0804">Transcription</keyword>
<reference evidence="6" key="1">
    <citation type="journal article" date="2019" name="Int. J. Syst. Evol. Microbiol.">
        <title>The Global Catalogue of Microorganisms (GCM) 10K type strain sequencing project: providing services to taxonomists for standard genome sequencing and annotation.</title>
        <authorList>
            <consortium name="The Broad Institute Genomics Platform"/>
            <consortium name="The Broad Institute Genome Sequencing Center for Infectious Disease"/>
            <person name="Wu L."/>
            <person name="Ma J."/>
        </authorList>
    </citation>
    <scope>NUCLEOTIDE SEQUENCE [LARGE SCALE GENOMIC DNA]</scope>
    <source>
        <strain evidence="6">JCM 17939</strain>
    </source>
</reference>
<dbReference type="InterPro" id="IPR027417">
    <property type="entry name" value="P-loop_NTPase"/>
</dbReference>
<dbReference type="Proteomes" id="UP001501442">
    <property type="component" value="Unassembled WGS sequence"/>
</dbReference>
<dbReference type="CDD" id="cd06170">
    <property type="entry name" value="LuxR_C_like"/>
    <property type="match status" value="1"/>
</dbReference>
<dbReference type="SUPFAM" id="SSF46894">
    <property type="entry name" value="C-terminal effector domain of the bipartite response regulators"/>
    <property type="match status" value="1"/>
</dbReference>
<name>A0ABP8UPU5_9ACTN</name>
<protein>
    <submittedName>
        <fullName evidence="5">LuxR C-terminal-related transcriptional regulator</fullName>
    </submittedName>
</protein>
<keyword evidence="6" id="KW-1185">Reference proteome</keyword>
<dbReference type="InterPro" id="IPR036388">
    <property type="entry name" value="WH-like_DNA-bd_sf"/>
</dbReference>
<evidence type="ECO:0000256" key="1">
    <source>
        <dbReference type="ARBA" id="ARBA00023015"/>
    </source>
</evidence>
<dbReference type="InterPro" id="IPR041664">
    <property type="entry name" value="AAA_16"/>
</dbReference>
<evidence type="ECO:0000313" key="5">
    <source>
        <dbReference type="EMBL" id="GAA4636920.1"/>
    </source>
</evidence>
<dbReference type="Pfam" id="PF00196">
    <property type="entry name" value="GerE"/>
    <property type="match status" value="1"/>
</dbReference>
<evidence type="ECO:0000256" key="2">
    <source>
        <dbReference type="ARBA" id="ARBA00023125"/>
    </source>
</evidence>
<evidence type="ECO:0000313" key="6">
    <source>
        <dbReference type="Proteomes" id="UP001501442"/>
    </source>
</evidence>
<dbReference type="RefSeq" id="WP_345439895.1">
    <property type="nucleotide sequence ID" value="NZ_BAABHK010000018.1"/>
</dbReference>
<sequence>MWSPSPLVGRGAQLGRVRSLLTGASARGVVVAGAPGVGKTRLAAEVIAALDPARFTVARAQATLAASALPYGSFAHLLPAGPVSGGRADGPGWAADALLARQGRGTLVLAVDDAHWLDPASAALVRDVVARGGARLLATIRTGEEVPAHVRRFWQDGLVPRLELGPLSEADTARMLADSVRGQVEAATARRLWRITEGNPLFLRELILAGALTESRGVWRQTGDLPAVPRLYELIGGRIGEVDEEEREALEFVAFGEPIGVDLVAGLTSPDAVRRVVDRQIVTVIVDRRRRLARPAHPLYGEVIRGMTGGLRARSRLRRLAEATDATGLRRRDDVLRVAVWRLRSDSVTDPAPMVAACRLAWAAHDVDLAVRLGRAALEAGGGVDAAVALGSVLHVADRPAEYEAALRRAAGAASTDRERALVAAARARTLHWGLGRAAEAHRVLDAAEAAIGDPRWRQEVLTVKASCHVLAARIDESLAQADRVRAIGPTAAGVAAQLAAVEGQAFAFTGRTERATAVADAAFATVRGWRDEVPGAFAELGLARLMARVFAGDLAGAETLADAAYRELGEPGTWDMGVIVLAALRGQIRRMRGDVGAAARWCRDAVARFGDAPAGFAGLCFGELAHATALMGDVPAAEEALAEAERRALPTYLAPDFPAVLARPWIPAARGDVGRAVEVALAGADRARSLGLAAFEMFALHDVVRLGAADRAAGRLSALARQVDGALAPLFARHAALAGDGAGLDAVSAEYERLGMALYAAEAAAQAAAAHESAGRVRAARTASARAWTTARRCHGARTPALATMATPELTPRQRQVIHLVVAGSSNREIAERLGLSVRTVENHLLHAYERLGVGDRAELADLFGPSARPPAVKA</sequence>
<dbReference type="Gene3D" id="1.10.10.10">
    <property type="entry name" value="Winged helix-like DNA-binding domain superfamily/Winged helix DNA-binding domain"/>
    <property type="match status" value="1"/>
</dbReference>
<gene>
    <name evidence="5" type="ORF">GCM10023196_088660</name>
</gene>
<dbReference type="Gene3D" id="3.40.50.300">
    <property type="entry name" value="P-loop containing nucleotide triphosphate hydrolases"/>
    <property type="match status" value="1"/>
</dbReference>